<dbReference type="GO" id="GO:0018909">
    <property type="term" value="P:dodecyl sulfate metabolic process"/>
    <property type="evidence" value="ECO:0007669"/>
    <property type="project" value="InterPro"/>
</dbReference>
<dbReference type="AlphaFoldDB" id="A0A8J1TW21"/>
<dbReference type="Pfam" id="PF00753">
    <property type="entry name" value="Lactamase_B"/>
    <property type="match status" value="1"/>
</dbReference>
<dbReference type="InterPro" id="IPR029228">
    <property type="entry name" value="Alkyl_sulf_dimr"/>
</dbReference>
<gene>
    <name evidence="5" type="ORF">OFUS_LOCUS20601</name>
</gene>
<dbReference type="InterPro" id="IPR038536">
    <property type="entry name" value="Alkyl/aryl-sulf_dimr_sf"/>
</dbReference>
<dbReference type="SMART" id="SM00849">
    <property type="entry name" value="Lactamase_B"/>
    <property type="match status" value="1"/>
</dbReference>
<dbReference type="InterPro" id="IPR029229">
    <property type="entry name" value="Alkyl_sulf_C"/>
</dbReference>
<dbReference type="CDD" id="cd07710">
    <property type="entry name" value="arylsulfatase_Sdsa1-like_MBL-fold"/>
    <property type="match status" value="1"/>
</dbReference>
<dbReference type="GO" id="GO:0046872">
    <property type="term" value="F:metal ion binding"/>
    <property type="evidence" value="ECO:0007669"/>
    <property type="project" value="UniProtKB-KW"/>
</dbReference>
<evidence type="ECO:0000256" key="2">
    <source>
        <dbReference type="ARBA" id="ARBA00022801"/>
    </source>
</evidence>
<evidence type="ECO:0000256" key="1">
    <source>
        <dbReference type="ARBA" id="ARBA00022723"/>
    </source>
</evidence>
<proteinExistence type="inferred from homology"/>
<reference evidence="5" key="1">
    <citation type="submission" date="2022-03" db="EMBL/GenBank/DDBJ databases">
        <authorList>
            <person name="Martin C."/>
        </authorList>
    </citation>
    <scope>NUCLEOTIDE SEQUENCE</scope>
</reference>
<dbReference type="Pfam" id="PF14863">
    <property type="entry name" value="Alkyl_sulf_dimr"/>
    <property type="match status" value="1"/>
</dbReference>
<dbReference type="InterPro" id="IPR036527">
    <property type="entry name" value="SCP2_sterol-bd_dom_sf"/>
</dbReference>
<dbReference type="InterPro" id="IPR036866">
    <property type="entry name" value="RibonucZ/Hydroxyglut_hydro"/>
</dbReference>
<dbReference type="InterPro" id="IPR001279">
    <property type="entry name" value="Metallo-B-lactamas"/>
</dbReference>
<dbReference type="Pfam" id="PF14864">
    <property type="entry name" value="Alkyl_sulf_C"/>
    <property type="match status" value="1"/>
</dbReference>
<dbReference type="SUPFAM" id="SSF55718">
    <property type="entry name" value="SCP-like"/>
    <property type="match status" value="1"/>
</dbReference>
<dbReference type="EMBL" id="CAIIXF020000010">
    <property type="protein sequence ID" value="CAH1796159.1"/>
    <property type="molecule type" value="Genomic_DNA"/>
</dbReference>
<dbReference type="PANTHER" id="PTHR43223:SF2">
    <property type="entry name" value="METALLO-BETA-LACTAMASE DOMAIN-CONTAINING PROTEIN"/>
    <property type="match status" value="1"/>
</dbReference>
<dbReference type="InterPro" id="IPR052195">
    <property type="entry name" value="Bact_Alkyl/Aryl-Sulfatase"/>
</dbReference>
<dbReference type="GO" id="GO:0046983">
    <property type="term" value="F:protein dimerization activity"/>
    <property type="evidence" value="ECO:0007669"/>
    <property type="project" value="InterPro"/>
</dbReference>
<evidence type="ECO:0000256" key="4">
    <source>
        <dbReference type="ARBA" id="ARBA00033751"/>
    </source>
</evidence>
<dbReference type="OrthoDB" id="449487at2759"/>
<keyword evidence="1" id="KW-0479">Metal-binding</keyword>
<dbReference type="InterPro" id="IPR044097">
    <property type="entry name" value="Bds1/SdsA1_MBL-fold"/>
</dbReference>
<keyword evidence="6" id="KW-1185">Reference proteome</keyword>
<dbReference type="Proteomes" id="UP000749559">
    <property type="component" value="Unassembled WGS sequence"/>
</dbReference>
<dbReference type="SUPFAM" id="SSF56281">
    <property type="entry name" value="Metallo-hydrolase/oxidoreductase"/>
    <property type="match status" value="1"/>
</dbReference>
<evidence type="ECO:0000313" key="5">
    <source>
        <dbReference type="EMBL" id="CAH1796159.1"/>
    </source>
</evidence>
<comment type="caution">
    <text evidence="5">The sequence shown here is derived from an EMBL/GenBank/DDBJ whole genome shotgun (WGS) entry which is preliminary data.</text>
</comment>
<evidence type="ECO:0000256" key="3">
    <source>
        <dbReference type="ARBA" id="ARBA00022833"/>
    </source>
</evidence>
<comment type="similarity">
    <text evidence="4">Belongs to the metallo-beta-lactamase superfamily. Type III sulfatase family.</text>
</comment>
<keyword evidence="3" id="KW-0862">Zinc</keyword>
<keyword evidence="2" id="KW-0378">Hydrolase</keyword>
<dbReference type="Gene3D" id="3.30.1050.10">
    <property type="entry name" value="SCP2 sterol-binding domain"/>
    <property type="match status" value="1"/>
</dbReference>
<accession>A0A8J1TW21</accession>
<dbReference type="Gene3D" id="3.60.15.30">
    <property type="entry name" value="Metallo-beta-lactamase domain"/>
    <property type="match status" value="1"/>
</dbReference>
<dbReference type="GO" id="GO:0018741">
    <property type="term" value="F:linear primary-alkylsulfatase activity"/>
    <property type="evidence" value="ECO:0007669"/>
    <property type="project" value="InterPro"/>
</dbReference>
<evidence type="ECO:0000313" key="6">
    <source>
        <dbReference type="Proteomes" id="UP000749559"/>
    </source>
</evidence>
<organism evidence="5 6">
    <name type="scientific">Owenia fusiformis</name>
    <name type="common">Polychaete worm</name>
    <dbReference type="NCBI Taxonomy" id="6347"/>
    <lineage>
        <taxon>Eukaryota</taxon>
        <taxon>Metazoa</taxon>
        <taxon>Spiralia</taxon>
        <taxon>Lophotrochozoa</taxon>
        <taxon>Annelida</taxon>
        <taxon>Polychaeta</taxon>
        <taxon>Sedentaria</taxon>
        <taxon>Canalipalpata</taxon>
        <taxon>Sabellida</taxon>
        <taxon>Oweniida</taxon>
        <taxon>Oweniidae</taxon>
        <taxon>Owenia</taxon>
    </lineage>
</organism>
<dbReference type="PANTHER" id="PTHR43223">
    <property type="entry name" value="ALKYL/ARYL-SULFATASE"/>
    <property type="match status" value="1"/>
</dbReference>
<dbReference type="Gene3D" id="1.25.40.880">
    <property type="entry name" value="Alkyl sulfatase, dimerisation domain"/>
    <property type="match status" value="1"/>
</dbReference>
<sequence length="572" mass="64098">MDPGNSNIQCDPVNSNKNHEEQMRQHYKDFGNKRVIKVTDGIFVAVGYGLANSIMLEGPTGLVIVDVTESYKVGQEIYAEFRKITTKPIEAIVYTHFHADHTMGGQAYVENESKMPDIWGYHTMIDHLRTDLAICNETMMKRGLRQFGVRIPRKTQLGAGIGPRLNFNPGSGQAMIYPNKLMYQEKLTLTYGGLTFELIHIPGETPDQIGVWVPGKKAFLPADDIYRAFPNLYAIRGTPHRDAMTWVRSIDKMRKLRPEFLVPCHTLPQYGAESIYQLLTDYRDAIQYVHDQTVRYMNKGLYPDEIAELVHLPQKLADHPYLQELYGTVAWSVRGIFHGYMGWFSGDPVDLMPQTRTSQAGKMVELVGGTDKVLEAAKKALSGGDPQWGLELATYVLFVDPDNVNAKDIKVQCCYGLGPKCPSTNGRNYYIACALEAAGGDGLKSTPATQMQAGHARLAFGLPLDDLLLLLTLRLKAEACADFSKTIAMNFTDVKQTYYLCIRNAMVELTTETQSNINASVNVVSTVWRNIMAGKVNFKDSLQNGNINIDGDIGDLLSFWQKFDFRNFDSKL</sequence>
<name>A0A8J1TW21_OWEFU</name>
<protein>
    <submittedName>
        <fullName evidence="5">Uncharacterized protein</fullName>
    </submittedName>
</protein>